<dbReference type="InterPro" id="IPR003346">
    <property type="entry name" value="Transposase_20"/>
</dbReference>
<evidence type="ECO:0000259" key="1">
    <source>
        <dbReference type="Pfam" id="PF01548"/>
    </source>
</evidence>
<dbReference type="NCBIfam" id="NF033542">
    <property type="entry name" value="transpos_IS110"/>
    <property type="match status" value="1"/>
</dbReference>
<feature type="domain" description="Transposase IS110-like N-terminal" evidence="1">
    <location>
        <begin position="33"/>
        <end position="182"/>
    </location>
</feature>
<evidence type="ECO:0000313" key="3">
    <source>
        <dbReference type="EMBL" id="QDA54256.1"/>
    </source>
</evidence>
<gene>
    <name evidence="3" type="ORF">FG381_04400</name>
</gene>
<dbReference type="PANTHER" id="PTHR33055:SF13">
    <property type="entry name" value="TRANSPOSASE"/>
    <property type="match status" value="1"/>
</dbReference>
<dbReference type="Proteomes" id="UP000308889">
    <property type="component" value="Chromosome"/>
</dbReference>
<keyword evidence="4" id="KW-1185">Reference proteome</keyword>
<proteinExistence type="predicted"/>
<sequence>MSKSNRTDTPLRAARAQISNPEITVHAMYRSAIGIDVHLNLLVCCHQKQVAGHREQSESRDFNTDRASIDAFAAWCRECNPDIILMESTGSLWQSPYEALERAGFTSEQLALINARDAKAAAGRKTDRKDASRLASLARTGNFKKSFVPEKAFRLQRVIPRDLQKNRNDISRTSNRFGKSLNLTGCRPTTVFSDIRGGKAASLILMAKLRDDPHLFDVIKQNSRRLRASPEQIMQALDFEIEPMMKEQILALRKKIDQLEEYDRSTFERLRQLQAPYEKDIQLLITITGIQERSARMIYAELCPDLKEHFPTSEQFASWLGICPGDNTSAGKQKSGKCPKGNKHLRRTLIEAARGLAVGGTAALKEKFQVLKMRRGYRRAMVAFAHLLARIIYSVLTHQKGFEPYLSTAFRDALIERAKNGVKQLLKLKGTKYVIADGLVVETKTGAILGAVVSS</sequence>
<dbReference type="Pfam" id="PF01548">
    <property type="entry name" value="DEDD_Tnp_IS110"/>
    <property type="match status" value="1"/>
</dbReference>
<protein>
    <submittedName>
        <fullName evidence="3">IS110 family transposase</fullName>
    </submittedName>
</protein>
<dbReference type="RefSeq" id="WP_139687718.1">
    <property type="nucleotide sequence ID" value="NZ_CP040882.1"/>
</dbReference>
<accession>A0ABX5VDS7</accession>
<dbReference type="InterPro" id="IPR047650">
    <property type="entry name" value="Transpos_IS110"/>
</dbReference>
<reference evidence="4" key="1">
    <citation type="submission" date="2019-06" db="EMBL/GenBank/DDBJ databases">
        <authorList>
            <person name="Oh B.S."/>
        </authorList>
    </citation>
    <scope>NUCLEOTIDE SEQUENCE [LARGE SCALE GENOMIC DNA]</scope>
    <source>
        <strain evidence="4">KGMB03119</strain>
    </source>
</reference>
<dbReference type="Pfam" id="PF02371">
    <property type="entry name" value="Transposase_20"/>
    <property type="match status" value="1"/>
</dbReference>
<organism evidence="3 4">
    <name type="scientific">Sutterella faecalis</name>
    <dbReference type="NCBI Taxonomy" id="2584944"/>
    <lineage>
        <taxon>Bacteria</taxon>
        <taxon>Pseudomonadati</taxon>
        <taxon>Pseudomonadota</taxon>
        <taxon>Betaproteobacteria</taxon>
        <taxon>Burkholderiales</taxon>
        <taxon>Sutterellaceae</taxon>
        <taxon>Sutterella</taxon>
    </lineage>
</organism>
<feature type="domain" description="Transposase IS116/IS110/IS902 C-terminal" evidence="2">
    <location>
        <begin position="282"/>
        <end position="354"/>
    </location>
</feature>
<evidence type="ECO:0000259" key="2">
    <source>
        <dbReference type="Pfam" id="PF02371"/>
    </source>
</evidence>
<name>A0ABX5VDS7_9BURK</name>
<dbReference type="EMBL" id="CP040882">
    <property type="protein sequence ID" value="QDA54256.1"/>
    <property type="molecule type" value="Genomic_DNA"/>
</dbReference>
<evidence type="ECO:0000313" key="4">
    <source>
        <dbReference type="Proteomes" id="UP000308889"/>
    </source>
</evidence>
<dbReference type="InterPro" id="IPR002525">
    <property type="entry name" value="Transp_IS110-like_N"/>
</dbReference>
<dbReference type="PANTHER" id="PTHR33055">
    <property type="entry name" value="TRANSPOSASE FOR INSERTION SEQUENCE ELEMENT IS1111A"/>
    <property type="match status" value="1"/>
</dbReference>